<name>A0AA40K336_9PEZI</name>
<dbReference type="FunFam" id="3.30.540.10:FF:000004">
    <property type="entry name" value="Inositol-1-monophosphatase"/>
    <property type="match status" value="1"/>
</dbReference>
<dbReference type="InterPro" id="IPR000760">
    <property type="entry name" value="Inositol_monophosphatase-like"/>
</dbReference>
<dbReference type="PROSITE" id="PS00629">
    <property type="entry name" value="IMP_1"/>
    <property type="match status" value="1"/>
</dbReference>
<dbReference type="InterPro" id="IPR020583">
    <property type="entry name" value="Inositol_monoP_metal-BS"/>
</dbReference>
<feature type="binding site" evidence="7">
    <location>
        <position position="91"/>
    </location>
    <ligand>
        <name>Mg(2+)</name>
        <dbReference type="ChEBI" id="CHEBI:18420"/>
        <label>1</label>
        <note>catalytic</note>
    </ligand>
</feature>
<sequence>MADAPNLQQIHDDLVALALEAGKMILAADPSSIPIDSKMNSSDLVTATDRAVEHLVSSRLSTLYPSYLFVGEESFVPGTTRITAAPTFIVDPIDGTLNFIHGFPAACVSLALCINRHPAVGVVYNPTTSVLFSAYHNGGAWMQRGPASPKIRLSPGRPLTGLRNALVAVEWGSQRAGENFEVRARVFRELAHEGGGMVHGMRSLGSAAMNVCAVAAGQVDLYWEGGCWAWDVAAGWCVLEEAGGRMVSGNPGGWGVEVDGRVYLAVRGAEGGEGQEEIVKEFWGVVGEGRMSYEH</sequence>
<feature type="binding site" evidence="7">
    <location>
        <position position="72"/>
    </location>
    <ligand>
        <name>Mg(2+)</name>
        <dbReference type="ChEBI" id="CHEBI:18420"/>
        <label>1</label>
        <note>catalytic</note>
    </ligand>
</feature>
<evidence type="ECO:0000256" key="2">
    <source>
        <dbReference type="ARBA" id="ARBA00001946"/>
    </source>
</evidence>
<organism evidence="9 10">
    <name type="scientific">Schizothecium vesticola</name>
    <dbReference type="NCBI Taxonomy" id="314040"/>
    <lineage>
        <taxon>Eukaryota</taxon>
        <taxon>Fungi</taxon>
        <taxon>Dikarya</taxon>
        <taxon>Ascomycota</taxon>
        <taxon>Pezizomycotina</taxon>
        <taxon>Sordariomycetes</taxon>
        <taxon>Sordariomycetidae</taxon>
        <taxon>Sordariales</taxon>
        <taxon>Schizotheciaceae</taxon>
        <taxon>Schizothecium</taxon>
    </lineage>
</organism>
<comment type="catalytic activity">
    <reaction evidence="1 8">
        <text>a myo-inositol phosphate + H2O = myo-inositol + phosphate</text>
        <dbReference type="Rhea" id="RHEA:24056"/>
        <dbReference type="ChEBI" id="CHEBI:15377"/>
        <dbReference type="ChEBI" id="CHEBI:17268"/>
        <dbReference type="ChEBI" id="CHEBI:43474"/>
        <dbReference type="ChEBI" id="CHEBI:84139"/>
        <dbReference type="EC" id="3.1.3.25"/>
    </reaction>
</comment>
<gene>
    <name evidence="9" type="ORF">B0T18DRAFT_470110</name>
</gene>
<evidence type="ECO:0000256" key="4">
    <source>
        <dbReference type="ARBA" id="ARBA00022723"/>
    </source>
</evidence>
<keyword evidence="4 7" id="KW-0479">Metal-binding</keyword>
<accession>A0AA40K336</accession>
<evidence type="ECO:0000313" key="9">
    <source>
        <dbReference type="EMBL" id="KAK0744149.1"/>
    </source>
</evidence>
<dbReference type="PRINTS" id="PR00377">
    <property type="entry name" value="IMPHPHTASES"/>
</dbReference>
<dbReference type="AlphaFoldDB" id="A0AA40K336"/>
<proteinExistence type="inferred from homology"/>
<evidence type="ECO:0000256" key="8">
    <source>
        <dbReference type="RuleBase" id="RU364068"/>
    </source>
</evidence>
<reference evidence="9" key="1">
    <citation type="submission" date="2023-06" db="EMBL/GenBank/DDBJ databases">
        <title>Genome-scale phylogeny and comparative genomics of the fungal order Sordariales.</title>
        <authorList>
            <consortium name="Lawrence Berkeley National Laboratory"/>
            <person name="Hensen N."/>
            <person name="Bonometti L."/>
            <person name="Westerberg I."/>
            <person name="Brannstrom I.O."/>
            <person name="Guillou S."/>
            <person name="Cros-Aarteil S."/>
            <person name="Calhoun S."/>
            <person name="Haridas S."/>
            <person name="Kuo A."/>
            <person name="Mondo S."/>
            <person name="Pangilinan J."/>
            <person name="Riley R."/>
            <person name="LaButti K."/>
            <person name="Andreopoulos B."/>
            <person name="Lipzen A."/>
            <person name="Chen C."/>
            <person name="Yanf M."/>
            <person name="Daum C."/>
            <person name="Ng V."/>
            <person name="Clum A."/>
            <person name="Steindorff A."/>
            <person name="Ohm R."/>
            <person name="Martin F."/>
            <person name="Silar P."/>
            <person name="Natvig D."/>
            <person name="Lalanne C."/>
            <person name="Gautier V."/>
            <person name="Ament-velasquez S.L."/>
            <person name="Kruys A."/>
            <person name="Hutchinson M.I."/>
            <person name="Powell A.J."/>
            <person name="Barry K."/>
            <person name="Miller A.N."/>
            <person name="Grigoriev I.V."/>
            <person name="Debuchy R."/>
            <person name="Gladieux P."/>
            <person name="Thoren M.H."/>
            <person name="Johannesson H."/>
        </authorList>
    </citation>
    <scope>NUCLEOTIDE SEQUENCE</scope>
    <source>
        <strain evidence="9">SMH3187-1</strain>
    </source>
</reference>
<dbReference type="FunFam" id="3.40.190.80:FF:000012">
    <property type="entry name" value="Inositol-1-monophosphatase"/>
    <property type="match status" value="1"/>
</dbReference>
<comment type="caution">
    <text evidence="9">The sequence shown here is derived from an EMBL/GenBank/DDBJ whole genome shotgun (WGS) entry which is preliminary data.</text>
</comment>
<evidence type="ECO:0000256" key="6">
    <source>
        <dbReference type="ARBA" id="ARBA00022842"/>
    </source>
</evidence>
<dbReference type="InterPro" id="IPR033942">
    <property type="entry name" value="IMPase"/>
</dbReference>
<evidence type="ECO:0000256" key="3">
    <source>
        <dbReference type="ARBA" id="ARBA00009759"/>
    </source>
</evidence>
<dbReference type="PANTHER" id="PTHR20854:SF4">
    <property type="entry name" value="INOSITOL-1-MONOPHOSPHATASE-RELATED"/>
    <property type="match status" value="1"/>
</dbReference>
<comment type="pathway">
    <text evidence="8">Polyol metabolism; myo-inositol biosynthesis; myo-inositol from D-glucose 6-phosphate: step 2/2.</text>
</comment>
<keyword evidence="6 7" id="KW-0460">Magnesium</keyword>
<dbReference type="Proteomes" id="UP001172155">
    <property type="component" value="Unassembled WGS sequence"/>
</dbReference>
<dbReference type="Gene3D" id="3.40.190.80">
    <property type="match status" value="1"/>
</dbReference>
<protein>
    <recommendedName>
        <fullName evidence="8">Inositol-1-monophosphatase</fullName>
        <ecNumber evidence="8">3.1.3.25</ecNumber>
    </recommendedName>
</protein>
<dbReference type="Pfam" id="PF00459">
    <property type="entry name" value="Inositol_P"/>
    <property type="match status" value="1"/>
</dbReference>
<keyword evidence="5 8" id="KW-0378">Hydrolase</keyword>
<feature type="binding site" evidence="7">
    <location>
        <position position="93"/>
    </location>
    <ligand>
        <name>Mg(2+)</name>
        <dbReference type="ChEBI" id="CHEBI:18420"/>
        <label>2</label>
    </ligand>
</feature>
<dbReference type="EC" id="3.1.3.25" evidence="8"/>
<evidence type="ECO:0000256" key="5">
    <source>
        <dbReference type="ARBA" id="ARBA00022801"/>
    </source>
</evidence>
<dbReference type="PANTHER" id="PTHR20854">
    <property type="entry name" value="INOSITOL MONOPHOSPHATASE"/>
    <property type="match status" value="1"/>
</dbReference>
<dbReference type="SUPFAM" id="SSF56655">
    <property type="entry name" value="Carbohydrate phosphatase"/>
    <property type="match status" value="1"/>
</dbReference>
<evidence type="ECO:0000256" key="1">
    <source>
        <dbReference type="ARBA" id="ARBA00001033"/>
    </source>
</evidence>
<comment type="similarity">
    <text evidence="3 8">Belongs to the inositol monophosphatase superfamily.</text>
</comment>
<dbReference type="PROSITE" id="PS00630">
    <property type="entry name" value="IMP_2"/>
    <property type="match status" value="1"/>
</dbReference>
<comment type="cofactor">
    <cofactor evidence="2 7 8">
        <name>Mg(2+)</name>
        <dbReference type="ChEBI" id="CHEBI:18420"/>
    </cofactor>
</comment>
<dbReference type="GO" id="GO:0046854">
    <property type="term" value="P:phosphatidylinositol phosphate biosynthetic process"/>
    <property type="evidence" value="ECO:0007669"/>
    <property type="project" value="InterPro"/>
</dbReference>
<dbReference type="Gene3D" id="3.30.540.10">
    <property type="entry name" value="Fructose-1,6-Bisphosphatase, subunit A, domain 1"/>
    <property type="match status" value="1"/>
</dbReference>
<dbReference type="GO" id="GO:0008934">
    <property type="term" value="F:inositol monophosphate 1-phosphatase activity"/>
    <property type="evidence" value="ECO:0007669"/>
    <property type="project" value="InterPro"/>
</dbReference>
<feature type="binding site" evidence="7">
    <location>
        <position position="94"/>
    </location>
    <ligand>
        <name>Mg(2+)</name>
        <dbReference type="ChEBI" id="CHEBI:18420"/>
        <label>1</label>
        <note>catalytic</note>
    </ligand>
</feature>
<evidence type="ECO:0000313" key="10">
    <source>
        <dbReference type="Proteomes" id="UP001172155"/>
    </source>
</evidence>
<dbReference type="EMBL" id="JAUKUD010000005">
    <property type="protein sequence ID" value="KAK0744149.1"/>
    <property type="molecule type" value="Genomic_DNA"/>
</dbReference>
<keyword evidence="10" id="KW-1185">Reference proteome</keyword>
<feature type="binding site" evidence="7">
    <location>
        <position position="231"/>
    </location>
    <ligand>
        <name>Mg(2+)</name>
        <dbReference type="ChEBI" id="CHEBI:18420"/>
        <label>1</label>
        <note>catalytic</note>
    </ligand>
</feature>
<dbReference type="GO" id="GO:0046872">
    <property type="term" value="F:metal ion binding"/>
    <property type="evidence" value="ECO:0007669"/>
    <property type="project" value="UniProtKB-KW"/>
</dbReference>
<dbReference type="GO" id="GO:0006020">
    <property type="term" value="P:inositol metabolic process"/>
    <property type="evidence" value="ECO:0007669"/>
    <property type="project" value="TreeGrafter"/>
</dbReference>
<dbReference type="GO" id="GO:0007165">
    <property type="term" value="P:signal transduction"/>
    <property type="evidence" value="ECO:0007669"/>
    <property type="project" value="TreeGrafter"/>
</dbReference>
<dbReference type="CDD" id="cd01639">
    <property type="entry name" value="IMPase"/>
    <property type="match status" value="1"/>
</dbReference>
<dbReference type="InterPro" id="IPR020550">
    <property type="entry name" value="Inositol_monophosphatase_CS"/>
</dbReference>
<evidence type="ECO:0000256" key="7">
    <source>
        <dbReference type="PIRSR" id="PIRSR600760-2"/>
    </source>
</evidence>